<feature type="domain" description="Jacalin-type lectin" evidence="2">
    <location>
        <begin position="451"/>
        <end position="558"/>
    </location>
</feature>
<sequence>MLPMLDANLKELQIIKNSSILNGVFFDPSAGPIPASRPAAALSTSDTGRVRLIDDSITEDIFSDNEMEVHYSQLGWPCPSKLPAKAWDILTPKKQRTRAEIWGSRRFMVQKMAINLSLQDLCPEEPLVEAVEAALRQRTNALRVRALRDVFTTWGDMIPLNVVIGACMVVSGKLSGEVTMPASGTSSGDPSNDRPKSPPNDHPNIAPNDHLYSLTDIVDQHLGTSKSFTRRFESRVQGGSSEAVLKGGYEAWLKSVIDNPTSWRIIKVNHAVPITEILGSQLRDRVEQLFTSSIITRSPSVGPPHAFGFDGAANGLRTIEKITTWFSASRIRDIAVTYAGGIVAGPYSVGLSDQESQSDDFVLAPGEYVTDMFVWQHLDGWITGVQFAKNNPGLSPMYGINSGESTRSHHPVLLSGNGNALLGISGAYTSVGISQLQAVWRSDVVLRRQRQTQTSCLGSTSGKVFNDLQYLADPATSRIAQISARVKDGVASFKTNYVSISGGALVRSETPPRGSDTGTMSTITFEEGEYIIGVRGHHNGGGAIQRIQFVTNKSKCSI</sequence>
<dbReference type="InterPro" id="IPR001229">
    <property type="entry name" value="Jacalin-like_lectin_dom"/>
</dbReference>
<dbReference type="InterPro" id="IPR054586">
    <property type="entry name" value="MACPF_1_fungal"/>
</dbReference>
<organism evidence="3 4">
    <name type="scientific">Rhizoctonia solani</name>
    <dbReference type="NCBI Taxonomy" id="456999"/>
    <lineage>
        <taxon>Eukaryota</taxon>
        <taxon>Fungi</taxon>
        <taxon>Dikarya</taxon>
        <taxon>Basidiomycota</taxon>
        <taxon>Agaricomycotina</taxon>
        <taxon>Agaricomycetes</taxon>
        <taxon>Cantharellales</taxon>
        <taxon>Ceratobasidiaceae</taxon>
        <taxon>Rhizoctonia</taxon>
    </lineage>
</organism>
<evidence type="ECO:0000256" key="1">
    <source>
        <dbReference type="SAM" id="MobiDB-lite"/>
    </source>
</evidence>
<dbReference type="PROSITE" id="PS51752">
    <property type="entry name" value="JACALIN_LECTIN"/>
    <property type="match status" value="2"/>
</dbReference>
<dbReference type="Proteomes" id="UP000663888">
    <property type="component" value="Unassembled WGS sequence"/>
</dbReference>
<dbReference type="Pfam" id="PF22693">
    <property type="entry name" value="MACPF_1"/>
    <property type="match status" value="1"/>
</dbReference>
<dbReference type="Gene3D" id="2.100.10.30">
    <property type="entry name" value="Jacalin-like lectin domain"/>
    <property type="match status" value="2"/>
</dbReference>
<dbReference type="SUPFAM" id="SSF51101">
    <property type="entry name" value="Mannose-binding lectins"/>
    <property type="match status" value="2"/>
</dbReference>
<comment type="caution">
    <text evidence="3">The sequence shown here is derived from an EMBL/GenBank/DDBJ whole genome shotgun (WGS) entry which is preliminary data.</text>
</comment>
<dbReference type="Pfam" id="PF01419">
    <property type="entry name" value="Jacalin"/>
    <property type="match status" value="2"/>
</dbReference>
<evidence type="ECO:0000259" key="2">
    <source>
        <dbReference type="PROSITE" id="PS51752"/>
    </source>
</evidence>
<name>A0A8H3C1M8_9AGAM</name>
<dbReference type="InterPro" id="IPR036404">
    <property type="entry name" value="Jacalin-like_lectin_dom_sf"/>
</dbReference>
<feature type="domain" description="Jacalin-type lectin" evidence="2">
    <location>
        <begin position="295"/>
        <end position="442"/>
    </location>
</feature>
<protein>
    <recommendedName>
        <fullName evidence="2">Jacalin-type lectin domain-containing protein</fullName>
    </recommendedName>
</protein>
<reference evidence="3" key="1">
    <citation type="submission" date="2021-01" db="EMBL/GenBank/DDBJ databases">
        <authorList>
            <person name="Kaushik A."/>
        </authorList>
    </citation>
    <scope>NUCLEOTIDE SEQUENCE</scope>
    <source>
        <strain evidence="3">AG4-R118</strain>
    </source>
</reference>
<evidence type="ECO:0000313" key="3">
    <source>
        <dbReference type="EMBL" id="CAE6472737.1"/>
    </source>
</evidence>
<feature type="region of interest" description="Disordered" evidence="1">
    <location>
        <begin position="180"/>
        <end position="209"/>
    </location>
</feature>
<gene>
    <name evidence="3" type="ORF">RDB_LOCUS110304</name>
</gene>
<evidence type="ECO:0000313" key="4">
    <source>
        <dbReference type="Proteomes" id="UP000663888"/>
    </source>
</evidence>
<dbReference type="SMART" id="SM00915">
    <property type="entry name" value="Jacalin"/>
    <property type="match status" value="1"/>
</dbReference>
<accession>A0A8H3C1M8</accession>
<proteinExistence type="predicted"/>
<dbReference type="AlphaFoldDB" id="A0A8H3C1M8"/>
<dbReference type="EMBL" id="CAJMWX010001174">
    <property type="protein sequence ID" value="CAE6472737.1"/>
    <property type="molecule type" value="Genomic_DNA"/>
</dbReference>